<feature type="region of interest" description="Disordered" evidence="11">
    <location>
        <begin position="403"/>
        <end position="486"/>
    </location>
</feature>
<keyword evidence="4" id="KW-1052">Target cell membrane</keyword>
<dbReference type="HOGENOM" id="CLU_000134_54_0_1"/>
<dbReference type="STRING" id="32264.T1KA31"/>
<keyword evidence="7" id="KW-0472">Membrane</keyword>
<evidence type="ECO:0000256" key="9">
    <source>
        <dbReference type="PROSITE-ProRule" id="PRU00023"/>
    </source>
</evidence>
<dbReference type="PROSITE" id="PS50297">
    <property type="entry name" value="ANK_REP_REGION"/>
    <property type="match status" value="4"/>
</dbReference>
<keyword evidence="6" id="KW-0638">Presynaptic neurotoxin</keyword>
<evidence type="ECO:0000256" key="3">
    <source>
        <dbReference type="ARBA" id="ARBA00022483"/>
    </source>
</evidence>
<keyword evidence="6" id="KW-0800">Toxin</keyword>
<sequence>MGDNHGVNGKPKIKFSHPTTFLAACACNDLNECERLLSQNMVNINCTNVDGLTALHQACIDDNIKMVRFLLDHGADINCCDHEGWTPLHATASCGNEAIASLLLERGADPRIINYDGELACDITDSLAIKEMIDKKLRELGVTDVDTLRQQEHICMLSDVNNWLKTQVVDDKPHPRSGATILHVAAAKGYIDVLGTLLNNRIIRSQLDIDARDNEGWTPLAAACYWQKPGAVQLLILHGADVNAETDAGQRLQDLTDHDLIAQLIEEKRRKLAEEQKLREQMRSAVSQSKVPPSPPSAPTPPTESETQRKAHAKRVRETRRSTQGVSAEDVKQAKEQFMISSSIPASPAVTNSPISIPKTTTATTTISTTPTTPTTPTITFNNNNTMSLTAISSIAPSPLNSSSYNNLVTNTPTNNNNNNNPLTKSDDQQSRPVRCRLPPSPPTPPSVSQSDFKSVDQIDSSDISSSSSNKNNSNNNSNVNSSSSNVKDFRKLYETLVKEMESLKKEILRKEHEWNREKRALQRKLSELEEEIKQLEAFKSDNKRLKDENGALIRVISKLSK</sequence>
<feature type="compositionally biased region" description="Low complexity" evidence="11">
    <location>
        <begin position="459"/>
        <end position="486"/>
    </location>
</feature>
<keyword evidence="14" id="KW-1185">Reference proteome</keyword>
<dbReference type="GO" id="GO:0044231">
    <property type="term" value="C:host cell presynaptic membrane"/>
    <property type="evidence" value="ECO:0007669"/>
    <property type="project" value="UniProtKB-KW"/>
</dbReference>
<dbReference type="SUPFAM" id="SSF48403">
    <property type="entry name" value="Ankyrin repeat"/>
    <property type="match status" value="1"/>
</dbReference>
<feature type="repeat" description="ANK" evidence="9">
    <location>
        <begin position="50"/>
        <end position="82"/>
    </location>
</feature>
<dbReference type="GO" id="GO:0005737">
    <property type="term" value="C:cytoplasm"/>
    <property type="evidence" value="ECO:0007669"/>
    <property type="project" value="TreeGrafter"/>
</dbReference>
<evidence type="ECO:0000256" key="11">
    <source>
        <dbReference type="SAM" id="MobiDB-lite"/>
    </source>
</evidence>
<dbReference type="InterPro" id="IPR027417">
    <property type="entry name" value="P-loop_NTPase"/>
</dbReference>
<keyword evidence="3" id="KW-0268">Exocytosis</keyword>
<evidence type="ECO:0000256" key="2">
    <source>
        <dbReference type="ARBA" id="ARBA00022473"/>
    </source>
</evidence>
<feature type="domain" description="cGMP-dependent protein kinase interacting" evidence="12">
    <location>
        <begin position="470"/>
        <end position="562"/>
    </location>
</feature>
<dbReference type="EMBL" id="CAEY01001893">
    <property type="status" value="NOT_ANNOTATED_CDS"/>
    <property type="molecule type" value="Genomic_DNA"/>
</dbReference>
<reference evidence="14" key="1">
    <citation type="submission" date="2011-08" db="EMBL/GenBank/DDBJ databases">
        <authorList>
            <person name="Rombauts S."/>
        </authorList>
    </citation>
    <scope>NUCLEOTIDE SEQUENCE</scope>
    <source>
        <strain evidence="14">London</strain>
    </source>
</reference>
<comment type="subcellular location">
    <subcellularLocation>
        <location evidence="1">Target cell membrane</location>
    </subcellularLocation>
</comment>
<keyword evidence="2" id="KW-0217">Developmental protein</keyword>
<dbReference type="InterPro" id="IPR031775">
    <property type="entry name" value="PRKG1_interact"/>
</dbReference>
<evidence type="ECO:0000313" key="14">
    <source>
        <dbReference type="Proteomes" id="UP000015104"/>
    </source>
</evidence>
<dbReference type="InterPro" id="IPR002110">
    <property type="entry name" value="Ankyrin_rpt"/>
</dbReference>
<dbReference type="GO" id="GO:0006887">
    <property type="term" value="P:exocytosis"/>
    <property type="evidence" value="ECO:0007669"/>
    <property type="project" value="UniProtKB-KW"/>
</dbReference>
<keyword evidence="7" id="KW-1053">Target membrane</keyword>
<dbReference type="PROSITE" id="PS50088">
    <property type="entry name" value="ANK_REPEAT"/>
    <property type="match status" value="4"/>
</dbReference>
<feature type="region of interest" description="Disordered" evidence="11">
    <location>
        <begin position="276"/>
        <end position="333"/>
    </location>
</feature>
<reference evidence="13" key="2">
    <citation type="submission" date="2015-06" db="UniProtKB">
        <authorList>
            <consortium name="EnsemblMetazoa"/>
        </authorList>
    </citation>
    <scope>IDENTIFICATION</scope>
</reference>
<evidence type="ECO:0000256" key="7">
    <source>
        <dbReference type="ARBA" id="ARBA00023298"/>
    </source>
</evidence>
<dbReference type="GO" id="GO:0019208">
    <property type="term" value="F:phosphatase regulator activity"/>
    <property type="evidence" value="ECO:0007669"/>
    <property type="project" value="TreeGrafter"/>
</dbReference>
<dbReference type="GO" id="GO:0044218">
    <property type="term" value="C:other organism cell membrane"/>
    <property type="evidence" value="ECO:0007669"/>
    <property type="project" value="UniProtKB-KW"/>
</dbReference>
<dbReference type="OrthoDB" id="19014at2759"/>
<name>T1KA31_TETUR</name>
<dbReference type="PRINTS" id="PR01415">
    <property type="entry name" value="ANKYRIN"/>
</dbReference>
<dbReference type="GO" id="GO:0019901">
    <property type="term" value="F:protein kinase binding"/>
    <property type="evidence" value="ECO:0007669"/>
    <property type="project" value="InterPro"/>
</dbReference>
<proteinExistence type="inferred from homology"/>
<evidence type="ECO:0000256" key="4">
    <source>
        <dbReference type="ARBA" id="ARBA00022537"/>
    </source>
</evidence>
<protein>
    <recommendedName>
        <fullName evidence="12">cGMP-dependent protein kinase interacting domain-containing protein</fullName>
    </recommendedName>
</protein>
<dbReference type="CDD" id="cd21930">
    <property type="entry name" value="IPD_PPP1R12"/>
    <property type="match status" value="1"/>
</dbReference>
<dbReference type="Gene3D" id="3.40.50.300">
    <property type="entry name" value="P-loop containing nucleotide triphosphate hydrolases"/>
    <property type="match status" value="1"/>
</dbReference>
<feature type="repeat" description="ANK" evidence="9">
    <location>
        <begin position="177"/>
        <end position="214"/>
    </location>
</feature>
<evidence type="ECO:0000259" key="12">
    <source>
        <dbReference type="Pfam" id="PF15898"/>
    </source>
</evidence>
<gene>
    <name evidence="13" type="primary">107361894</name>
</gene>
<feature type="coiled-coil region" evidence="10">
    <location>
        <begin position="487"/>
        <end position="549"/>
    </location>
</feature>
<evidence type="ECO:0000256" key="8">
    <source>
        <dbReference type="ARBA" id="ARBA00038386"/>
    </source>
</evidence>
<feature type="repeat" description="ANK" evidence="9">
    <location>
        <begin position="215"/>
        <end position="247"/>
    </location>
</feature>
<dbReference type="AlphaFoldDB" id="T1KA31"/>
<accession>T1KA31</accession>
<dbReference type="Gene3D" id="6.10.140.390">
    <property type="match status" value="1"/>
</dbReference>
<evidence type="ECO:0000256" key="10">
    <source>
        <dbReference type="SAM" id="Coils"/>
    </source>
</evidence>
<dbReference type="Proteomes" id="UP000015104">
    <property type="component" value="Unassembled WGS sequence"/>
</dbReference>
<dbReference type="PANTHER" id="PTHR24179:SF21">
    <property type="entry name" value="MYOSIN BINDING SUBUNIT, ISOFORM O"/>
    <property type="match status" value="1"/>
</dbReference>
<dbReference type="Pfam" id="PF12796">
    <property type="entry name" value="Ank_2"/>
    <property type="match status" value="2"/>
</dbReference>
<dbReference type="GO" id="GO:0004857">
    <property type="term" value="F:enzyme inhibitor activity"/>
    <property type="evidence" value="ECO:0007669"/>
    <property type="project" value="TreeGrafter"/>
</dbReference>
<keyword evidence="6" id="KW-0528">Neurotoxin</keyword>
<dbReference type="Gene3D" id="1.25.40.20">
    <property type="entry name" value="Ankyrin repeat-containing domain"/>
    <property type="match status" value="2"/>
</dbReference>
<feature type="compositionally biased region" description="Pro residues" evidence="11">
    <location>
        <begin position="292"/>
        <end position="302"/>
    </location>
</feature>
<dbReference type="EnsemblMetazoa" id="tetur07g07080.1">
    <property type="protein sequence ID" value="tetur07g07080.1"/>
    <property type="gene ID" value="tetur07g07080"/>
</dbReference>
<dbReference type="SMART" id="SM00248">
    <property type="entry name" value="ANK"/>
    <property type="match status" value="5"/>
</dbReference>
<keyword evidence="9" id="KW-0040">ANK repeat</keyword>
<keyword evidence="5" id="KW-0677">Repeat</keyword>
<organism evidence="13 14">
    <name type="scientific">Tetranychus urticae</name>
    <name type="common">Two-spotted spider mite</name>
    <dbReference type="NCBI Taxonomy" id="32264"/>
    <lineage>
        <taxon>Eukaryota</taxon>
        <taxon>Metazoa</taxon>
        <taxon>Ecdysozoa</taxon>
        <taxon>Arthropoda</taxon>
        <taxon>Chelicerata</taxon>
        <taxon>Arachnida</taxon>
        <taxon>Acari</taxon>
        <taxon>Acariformes</taxon>
        <taxon>Trombidiformes</taxon>
        <taxon>Prostigmata</taxon>
        <taxon>Eleutherengona</taxon>
        <taxon>Raphignathae</taxon>
        <taxon>Tetranychoidea</taxon>
        <taxon>Tetranychidae</taxon>
        <taxon>Tetranychus</taxon>
    </lineage>
</organism>
<feature type="repeat" description="ANK" evidence="9">
    <location>
        <begin position="83"/>
        <end position="115"/>
    </location>
</feature>
<keyword evidence="10" id="KW-0175">Coiled coil</keyword>
<evidence type="ECO:0000256" key="5">
    <source>
        <dbReference type="ARBA" id="ARBA00022737"/>
    </source>
</evidence>
<dbReference type="Pfam" id="PF15898">
    <property type="entry name" value="PRKG1_interact"/>
    <property type="match status" value="1"/>
</dbReference>
<evidence type="ECO:0000313" key="13">
    <source>
        <dbReference type="EnsemblMetazoa" id="tetur07g07080.1"/>
    </source>
</evidence>
<feature type="compositionally biased region" description="Low complexity" evidence="11">
    <location>
        <begin position="403"/>
        <end position="424"/>
    </location>
</feature>
<dbReference type="InterPro" id="IPR036770">
    <property type="entry name" value="Ankyrin_rpt-contain_sf"/>
</dbReference>
<comment type="similarity">
    <text evidence="8">Belongs to the NRARP family.</text>
</comment>
<dbReference type="eggNOG" id="KOG0505">
    <property type="taxonomic scope" value="Eukaryota"/>
</dbReference>
<dbReference type="InterPro" id="IPR051226">
    <property type="entry name" value="PP1_Regulatory_Subunit"/>
</dbReference>
<dbReference type="OMA" id="AWGPDTQ"/>
<dbReference type="PANTHER" id="PTHR24179">
    <property type="entry name" value="PROTEIN PHOSPHATASE 1 REGULATORY SUBUNIT 12"/>
    <property type="match status" value="1"/>
</dbReference>
<evidence type="ECO:0000256" key="1">
    <source>
        <dbReference type="ARBA" id="ARBA00004175"/>
    </source>
</evidence>
<evidence type="ECO:0000256" key="6">
    <source>
        <dbReference type="ARBA" id="ARBA00023028"/>
    </source>
</evidence>